<evidence type="ECO:0000313" key="6">
    <source>
        <dbReference type="Proteomes" id="UP000680670"/>
    </source>
</evidence>
<dbReference type="Gene3D" id="3.40.710.10">
    <property type="entry name" value="DD-peptidase/beta-lactamase superfamily"/>
    <property type="match status" value="1"/>
</dbReference>
<feature type="domain" description="Capsule synthesis protein CapA" evidence="4">
    <location>
        <begin position="758"/>
        <end position="1013"/>
    </location>
</feature>
<sequence>MNYYDLHSIESAIPGYWYRTPEKGWFVNTVTISEGQVNVEKNKNILFIAIDSETWHKGSKNTSIYAGWEDTHLTVKRFAKNIQGIIVQRHIPELDESIPQYITPNSYDAIKLLANYSFQRFKGQMIAVTGTAGKSTSKNLLEFLLSKNAEVIATRGNHNTRTGVPLTISCAITQPDYLVVESAISGLWTIPNGIMKDYPPSIAMITSIDGGQNKNAFETAVIKSKIAEGMNHQGTVILNRDMNEYETVYEQVEKYNSNIITYGFHADADSSIIDYQELKVGSFVTASILGEIVTFKTNLNGEGMIQNIVGVLTVTKTMNIPLSLVIDFIVEYSPGKGVHSFEQHQKYDKANFTILDDGWNATGIAMIEAIKLFSRKAKYYKGKKIAILGRIENLGSEEAVRQHEALVQPLIDSNIDLVFAHGPEMKHALRLLPEPLIGGYFEKSKELAQHVSNIIEDDDFILIKGSPRSSDFKFVKKHLLNFSGVDRTSKWYSHHHPFATGGGAATFDLSTHCKVGSAGNQQVIQNQGLGGVLLLNYVLDNIFSAKLKLSDRYLPGKQEIKENQALNAIKLVKDQEVSLDNLLSAAVVNHSPNALLMIANQVVGSNRKTMLMLEEIAKEIGLNDKAVLNITGRRISNKQQKITLDDLHTVGKLLFNKYPFILDLISQKVFTLKEDTYKVNSNLYHYGLITHGLFFGYLDSLAIVLSQFDGHKYITVVAGANDTFHRDQLIIDSLHSINQAKLNDQLMIHEENVTDTYTINILGDTYFGEFYSDKRKRNNRTDALTTKGRSYSFDKLRPFISTGDFNIFNFEAALSHHKDHYLKKRKPFVLYSDPQNTVEPLKEEGFHLATLANNHLMDCGVEGLEQTIRTFEQAKIDVIGAGFNQTDAEKPIIKVINKTRIAIFNAYWYRNPMYREFDFYAIGDQPGVACLSGHILEQVKKEKSAYPNGKVLVIAHWGVDFKTVHLKQREYAHSLVNAGADIIIGHGAHMIQEIEQIDSSIIAYSIGNGVFNSDGEYGRRFVAPYSMIAQIQLDQSEMELRLYPIYSNNLETFWQPRFVTESEFQHCTYMLKSFGTTDLIPAKDLDHYYYSFTIL</sequence>
<dbReference type="Proteomes" id="UP000680670">
    <property type="component" value="Unassembled WGS sequence"/>
</dbReference>
<evidence type="ECO:0000256" key="2">
    <source>
        <dbReference type="ARBA" id="ARBA00022741"/>
    </source>
</evidence>
<dbReference type="SUPFAM" id="SSF53623">
    <property type="entry name" value="MurD-like peptide ligases, catalytic domain"/>
    <property type="match status" value="1"/>
</dbReference>
<gene>
    <name evidence="5" type="ORF">J6TS1_00300</name>
</gene>
<keyword evidence="6" id="KW-1185">Reference proteome</keyword>
<organism evidence="5 6">
    <name type="scientific">Siminovitchia terrae</name>
    <name type="common">Bacillus terrae</name>
    <dbReference type="NCBI Taxonomy" id="1914933"/>
    <lineage>
        <taxon>Bacteria</taxon>
        <taxon>Bacillati</taxon>
        <taxon>Bacillota</taxon>
        <taxon>Bacilli</taxon>
        <taxon>Bacillales</taxon>
        <taxon>Bacillaceae</taxon>
        <taxon>Siminovitchia</taxon>
    </lineage>
</organism>
<evidence type="ECO:0000259" key="4">
    <source>
        <dbReference type="SMART" id="SM00854"/>
    </source>
</evidence>
<dbReference type="Pfam" id="PF09587">
    <property type="entry name" value="PGA_cap"/>
    <property type="match status" value="1"/>
</dbReference>
<protein>
    <recommendedName>
        <fullName evidence="4">Capsule synthesis protein CapA domain-containing protein</fullName>
    </recommendedName>
</protein>
<dbReference type="Pfam" id="PF00768">
    <property type="entry name" value="Peptidase_S11"/>
    <property type="match status" value="1"/>
</dbReference>
<dbReference type="InterPro" id="IPR029052">
    <property type="entry name" value="Metallo-depent_PP-like"/>
</dbReference>
<dbReference type="PANTHER" id="PTHR43024">
    <property type="entry name" value="UDP-N-ACETYLMURAMOYL-TRIPEPTIDE--D-ALANYL-D-ALANINE LIGASE"/>
    <property type="match status" value="1"/>
</dbReference>
<name>A0ABQ4KQ76_SIMTE</name>
<dbReference type="InterPro" id="IPR051046">
    <property type="entry name" value="MurCDEF_CellWall_CoF430Synth"/>
</dbReference>
<reference evidence="5 6" key="1">
    <citation type="submission" date="2021-03" db="EMBL/GenBank/DDBJ databases">
        <title>Antimicrobial resistance genes in bacteria isolated from Japanese honey, and their potential for conferring macrolide and lincosamide resistance in the American foulbrood pathogen Paenibacillus larvae.</title>
        <authorList>
            <person name="Okamoto M."/>
            <person name="Kumagai M."/>
            <person name="Kanamori H."/>
            <person name="Takamatsu D."/>
        </authorList>
    </citation>
    <scope>NUCLEOTIDE SEQUENCE [LARGE SCALE GENOMIC DNA]</scope>
    <source>
        <strain evidence="5 6">J6TS1</strain>
    </source>
</reference>
<proteinExistence type="predicted"/>
<dbReference type="SUPFAM" id="SSF53244">
    <property type="entry name" value="MurD-like peptide ligases, peptide-binding domain"/>
    <property type="match status" value="1"/>
</dbReference>
<dbReference type="InterPro" id="IPR001967">
    <property type="entry name" value="Peptidase_S11_N"/>
</dbReference>
<dbReference type="SUPFAM" id="SSF56300">
    <property type="entry name" value="Metallo-dependent phosphatases"/>
    <property type="match status" value="1"/>
</dbReference>
<dbReference type="SUPFAM" id="SSF56601">
    <property type="entry name" value="beta-lactamase/transpeptidase-like"/>
    <property type="match status" value="1"/>
</dbReference>
<dbReference type="Gene3D" id="3.40.1190.10">
    <property type="entry name" value="Mur-like, catalytic domain"/>
    <property type="match status" value="1"/>
</dbReference>
<dbReference type="InterPro" id="IPR019079">
    <property type="entry name" value="Capsule_synth_CapA"/>
</dbReference>
<dbReference type="CDD" id="cd07381">
    <property type="entry name" value="MPP_CapA"/>
    <property type="match status" value="1"/>
</dbReference>
<accession>A0ABQ4KQ76</accession>
<dbReference type="PANTHER" id="PTHR43024:SF1">
    <property type="entry name" value="UDP-N-ACETYLMURAMOYL-TRIPEPTIDE--D-ALANYL-D-ALANINE LIGASE"/>
    <property type="match status" value="1"/>
</dbReference>
<dbReference type="InterPro" id="IPR013221">
    <property type="entry name" value="Mur_ligase_cen"/>
</dbReference>
<dbReference type="RefSeq" id="WP_212947788.1">
    <property type="nucleotide sequence ID" value="NZ_BORI01000003.1"/>
</dbReference>
<dbReference type="Gene3D" id="3.60.21.10">
    <property type="match status" value="1"/>
</dbReference>
<keyword evidence="3" id="KW-0067">ATP-binding</keyword>
<comment type="caution">
    <text evidence="5">The sequence shown here is derived from an EMBL/GenBank/DDBJ whole genome shotgun (WGS) entry which is preliminary data.</text>
</comment>
<evidence type="ECO:0000256" key="3">
    <source>
        <dbReference type="ARBA" id="ARBA00022840"/>
    </source>
</evidence>
<dbReference type="Gene3D" id="3.90.190.20">
    <property type="entry name" value="Mur ligase, C-terminal domain"/>
    <property type="match status" value="1"/>
</dbReference>
<dbReference type="Pfam" id="PF08245">
    <property type="entry name" value="Mur_ligase_M"/>
    <property type="match status" value="1"/>
</dbReference>
<evidence type="ECO:0000313" key="5">
    <source>
        <dbReference type="EMBL" id="GIN94160.1"/>
    </source>
</evidence>
<dbReference type="InterPro" id="IPR036615">
    <property type="entry name" value="Mur_ligase_C_dom_sf"/>
</dbReference>
<keyword evidence="2" id="KW-0547">Nucleotide-binding</keyword>
<dbReference type="SMART" id="SM00854">
    <property type="entry name" value="PGA_cap"/>
    <property type="match status" value="1"/>
</dbReference>
<dbReference type="EMBL" id="BORJ01000001">
    <property type="protein sequence ID" value="GIN94160.1"/>
    <property type="molecule type" value="Genomic_DNA"/>
</dbReference>
<evidence type="ECO:0000256" key="1">
    <source>
        <dbReference type="ARBA" id="ARBA00022598"/>
    </source>
</evidence>
<dbReference type="InterPro" id="IPR012338">
    <property type="entry name" value="Beta-lactam/transpept-like"/>
</dbReference>
<keyword evidence="1" id="KW-0436">Ligase</keyword>
<dbReference type="InterPro" id="IPR036565">
    <property type="entry name" value="Mur-like_cat_sf"/>
</dbReference>